<dbReference type="Gene3D" id="1.10.10.60">
    <property type="entry name" value="Homeodomain-like"/>
    <property type="match status" value="2"/>
</dbReference>
<keyword evidence="6" id="KW-1185">Reference proteome</keyword>
<dbReference type="AlphaFoldDB" id="A0A1G7H3E0"/>
<evidence type="ECO:0000313" key="6">
    <source>
        <dbReference type="Proteomes" id="UP000199321"/>
    </source>
</evidence>
<proteinExistence type="predicted"/>
<dbReference type="PANTHER" id="PTHR43280">
    <property type="entry name" value="ARAC-FAMILY TRANSCRIPTIONAL REGULATOR"/>
    <property type="match status" value="1"/>
</dbReference>
<evidence type="ECO:0000313" key="5">
    <source>
        <dbReference type="EMBL" id="SDE94950.1"/>
    </source>
</evidence>
<dbReference type="SUPFAM" id="SSF46689">
    <property type="entry name" value="Homeodomain-like"/>
    <property type="match status" value="2"/>
</dbReference>
<evidence type="ECO:0000256" key="1">
    <source>
        <dbReference type="ARBA" id="ARBA00023015"/>
    </source>
</evidence>
<evidence type="ECO:0000256" key="2">
    <source>
        <dbReference type="ARBA" id="ARBA00023125"/>
    </source>
</evidence>
<gene>
    <name evidence="5" type="ORF">SAMN05421855_103505</name>
</gene>
<dbReference type="InterPro" id="IPR018060">
    <property type="entry name" value="HTH_AraC"/>
</dbReference>
<organism evidence="5 6">
    <name type="scientific">Ulvibacter litoralis</name>
    <dbReference type="NCBI Taxonomy" id="227084"/>
    <lineage>
        <taxon>Bacteria</taxon>
        <taxon>Pseudomonadati</taxon>
        <taxon>Bacteroidota</taxon>
        <taxon>Flavobacteriia</taxon>
        <taxon>Flavobacteriales</taxon>
        <taxon>Flavobacteriaceae</taxon>
        <taxon>Ulvibacter</taxon>
    </lineage>
</organism>
<dbReference type="SMART" id="SM00342">
    <property type="entry name" value="HTH_ARAC"/>
    <property type="match status" value="1"/>
</dbReference>
<accession>A0A1G7H3E0</accession>
<dbReference type="PRINTS" id="PR00032">
    <property type="entry name" value="HTHARAC"/>
</dbReference>
<dbReference type="InterPro" id="IPR020449">
    <property type="entry name" value="Tscrpt_reg_AraC-type_HTH"/>
</dbReference>
<dbReference type="Proteomes" id="UP000199321">
    <property type="component" value="Unassembled WGS sequence"/>
</dbReference>
<dbReference type="OrthoDB" id="1410704at2"/>
<sequence>METNPKHNLIPRLKKVEPDLGSSLRYSKFTERNPDAKAYWHYHPEVELVYIKEGFGNRYVGNHISKFQDGELILMGPNIPHFGYEFGFQGVNEEIVIQFKKDLIKTSVQIMPEFASINKLIEKSKSGISFFGKTRKEVGVQLESMEKKSYFDRLICMLQVLQILSQSEEYEVLNAQGMTLIIQNQDDERINQVYNFVKENYEDEISLEQISQVATMTIPAFCRYFKKSTKKTFTQFVNEFRVRQAIRLLSVGNKSLTEIAGEVGFNSFSHFTKQFKRVTSKTPSEYKKSIYQIIDG</sequence>
<dbReference type="Gene3D" id="2.60.120.10">
    <property type="entry name" value="Jelly Rolls"/>
    <property type="match status" value="1"/>
</dbReference>
<dbReference type="GO" id="GO:0003700">
    <property type="term" value="F:DNA-binding transcription factor activity"/>
    <property type="evidence" value="ECO:0007669"/>
    <property type="project" value="InterPro"/>
</dbReference>
<dbReference type="InterPro" id="IPR014710">
    <property type="entry name" value="RmlC-like_jellyroll"/>
</dbReference>
<reference evidence="5 6" key="1">
    <citation type="submission" date="2016-10" db="EMBL/GenBank/DDBJ databases">
        <authorList>
            <person name="de Groot N.N."/>
        </authorList>
    </citation>
    <scope>NUCLEOTIDE SEQUENCE [LARGE SCALE GENOMIC DNA]</scope>
    <source>
        <strain evidence="5 6">DSM 16195</strain>
    </source>
</reference>
<dbReference type="EMBL" id="FNBA01000003">
    <property type="protein sequence ID" value="SDE94950.1"/>
    <property type="molecule type" value="Genomic_DNA"/>
</dbReference>
<dbReference type="GO" id="GO:0043565">
    <property type="term" value="F:sequence-specific DNA binding"/>
    <property type="evidence" value="ECO:0007669"/>
    <property type="project" value="InterPro"/>
</dbReference>
<dbReference type="RefSeq" id="WP_093144646.1">
    <property type="nucleotide sequence ID" value="NZ_BMWO01000005.1"/>
</dbReference>
<keyword evidence="2 5" id="KW-0238">DNA-binding</keyword>
<evidence type="ECO:0000256" key="3">
    <source>
        <dbReference type="ARBA" id="ARBA00023163"/>
    </source>
</evidence>
<dbReference type="InterPro" id="IPR011051">
    <property type="entry name" value="RmlC_Cupin_sf"/>
</dbReference>
<dbReference type="SUPFAM" id="SSF51182">
    <property type="entry name" value="RmlC-like cupins"/>
    <property type="match status" value="1"/>
</dbReference>
<dbReference type="Pfam" id="PF12833">
    <property type="entry name" value="HTH_18"/>
    <property type="match status" value="1"/>
</dbReference>
<name>A0A1G7H3E0_9FLAO</name>
<keyword evidence="3" id="KW-0804">Transcription</keyword>
<keyword evidence="1" id="KW-0805">Transcription regulation</keyword>
<dbReference type="STRING" id="227084.SAMN05421855_103505"/>
<feature type="domain" description="HTH araC/xylS-type" evidence="4">
    <location>
        <begin position="191"/>
        <end position="289"/>
    </location>
</feature>
<dbReference type="PROSITE" id="PS01124">
    <property type="entry name" value="HTH_ARAC_FAMILY_2"/>
    <property type="match status" value="1"/>
</dbReference>
<dbReference type="InterPro" id="IPR009057">
    <property type="entry name" value="Homeodomain-like_sf"/>
</dbReference>
<protein>
    <submittedName>
        <fullName evidence="5">AraC-type DNA-binding protein</fullName>
    </submittedName>
</protein>
<dbReference type="PANTHER" id="PTHR43280:SF27">
    <property type="entry name" value="TRANSCRIPTIONAL REGULATOR MTLR"/>
    <property type="match status" value="1"/>
</dbReference>
<evidence type="ECO:0000259" key="4">
    <source>
        <dbReference type="PROSITE" id="PS01124"/>
    </source>
</evidence>